<dbReference type="SUPFAM" id="SSF54236">
    <property type="entry name" value="Ubiquitin-like"/>
    <property type="match status" value="1"/>
</dbReference>
<evidence type="ECO:0000313" key="4">
    <source>
        <dbReference type="Proteomes" id="UP001431209"/>
    </source>
</evidence>
<reference evidence="3 4" key="1">
    <citation type="submission" date="2024-03" db="EMBL/GenBank/DDBJ databases">
        <title>The Acrasis kona genome and developmental transcriptomes reveal deep origins of eukaryotic multicellular pathways.</title>
        <authorList>
            <person name="Sheikh S."/>
            <person name="Fu C.-J."/>
            <person name="Brown M.W."/>
            <person name="Baldauf S.L."/>
        </authorList>
    </citation>
    <scope>NUCLEOTIDE SEQUENCE [LARGE SCALE GENOMIC DNA]</scope>
    <source>
        <strain evidence="3 4">ATCC MYA-3509</strain>
    </source>
</reference>
<dbReference type="Gene3D" id="3.10.20.90">
    <property type="entry name" value="Phosphatidylinositol 3-kinase Catalytic Subunit, Chain A, domain 1"/>
    <property type="match status" value="1"/>
</dbReference>
<name>A0AAW2ZIT0_9EUKA</name>
<feature type="region of interest" description="Disordered" evidence="1">
    <location>
        <begin position="95"/>
        <end position="119"/>
    </location>
</feature>
<evidence type="ECO:0000313" key="3">
    <source>
        <dbReference type="EMBL" id="KAL0489797.1"/>
    </source>
</evidence>
<keyword evidence="3" id="KW-0812">Transmembrane</keyword>
<feature type="domain" description="Ubiquitin-like" evidence="2">
    <location>
        <begin position="52"/>
        <end position="140"/>
    </location>
</feature>
<gene>
    <name evidence="3" type="ORF">AKO1_009286</name>
</gene>
<proteinExistence type="predicted"/>
<keyword evidence="3" id="KW-0472">Membrane</keyword>
<protein>
    <submittedName>
        <fullName evidence="3">Transmembrane protein</fullName>
    </submittedName>
</protein>
<organism evidence="3 4">
    <name type="scientific">Acrasis kona</name>
    <dbReference type="NCBI Taxonomy" id="1008807"/>
    <lineage>
        <taxon>Eukaryota</taxon>
        <taxon>Discoba</taxon>
        <taxon>Heterolobosea</taxon>
        <taxon>Tetramitia</taxon>
        <taxon>Eutetramitia</taxon>
        <taxon>Acrasidae</taxon>
        <taxon>Acrasis</taxon>
    </lineage>
</organism>
<dbReference type="InterPro" id="IPR029071">
    <property type="entry name" value="Ubiquitin-like_domsf"/>
</dbReference>
<dbReference type="EMBL" id="JAOPGA020001603">
    <property type="protein sequence ID" value="KAL0489797.1"/>
    <property type="molecule type" value="Genomic_DNA"/>
</dbReference>
<dbReference type="Pfam" id="PF14560">
    <property type="entry name" value="Ubiquitin_2"/>
    <property type="match status" value="1"/>
</dbReference>
<evidence type="ECO:0000259" key="2">
    <source>
        <dbReference type="PROSITE" id="PS50053"/>
    </source>
</evidence>
<keyword evidence="4" id="KW-1185">Reference proteome</keyword>
<evidence type="ECO:0000256" key="1">
    <source>
        <dbReference type="SAM" id="MobiDB-lite"/>
    </source>
</evidence>
<sequence>MKLRIHIAGLNRVTCNHCENIFTFNEYSMKEEIICPSCRKVVPNENALSHRTIEVQPQDTVSQLKQKMREIYDCDTKTQNLILLNTTFEHFQDIDDYSDNSDSTDSGDEKPKAKELDDNSMTLEQYGIKDGDQIVDVIEK</sequence>
<comment type="caution">
    <text evidence="3">The sequence shown here is derived from an EMBL/GenBank/DDBJ whole genome shotgun (WGS) entry which is preliminary data.</text>
</comment>
<accession>A0AAW2ZIT0</accession>
<dbReference type="Proteomes" id="UP001431209">
    <property type="component" value="Unassembled WGS sequence"/>
</dbReference>
<dbReference type="PROSITE" id="PS50053">
    <property type="entry name" value="UBIQUITIN_2"/>
    <property type="match status" value="1"/>
</dbReference>
<feature type="compositionally biased region" description="Basic and acidic residues" evidence="1">
    <location>
        <begin position="107"/>
        <end position="117"/>
    </location>
</feature>
<dbReference type="CDD" id="cd17039">
    <property type="entry name" value="Ubl_ubiquitin_like"/>
    <property type="match status" value="1"/>
</dbReference>
<dbReference type="InterPro" id="IPR000626">
    <property type="entry name" value="Ubiquitin-like_dom"/>
</dbReference>
<dbReference type="AlphaFoldDB" id="A0AAW2ZIT0"/>